<dbReference type="EMBL" id="CAJVPZ010092003">
    <property type="protein sequence ID" value="CAG8815905.1"/>
    <property type="molecule type" value="Genomic_DNA"/>
</dbReference>
<reference evidence="1" key="1">
    <citation type="submission" date="2021-06" db="EMBL/GenBank/DDBJ databases">
        <authorList>
            <person name="Kallberg Y."/>
            <person name="Tangrot J."/>
            <person name="Rosling A."/>
        </authorList>
    </citation>
    <scope>NUCLEOTIDE SEQUENCE</scope>
    <source>
        <strain evidence="1">IN212</strain>
    </source>
</reference>
<dbReference type="OrthoDB" id="2423954at2759"/>
<evidence type="ECO:0000313" key="2">
    <source>
        <dbReference type="Proteomes" id="UP000789396"/>
    </source>
</evidence>
<feature type="non-terminal residue" evidence="1">
    <location>
        <position position="125"/>
    </location>
</feature>
<keyword evidence="2" id="KW-1185">Reference proteome</keyword>
<feature type="non-terminal residue" evidence="1">
    <location>
        <position position="1"/>
    </location>
</feature>
<protein>
    <submittedName>
        <fullName evidence="1">17969_t:CDS:1</fullName>
    </submittedName>
</protein>
<gene>
    <name evidence="1" type="ORF">RFULGI_LOCUS19225</name>
</gene>
<name>A0A9N9KAU2_9GLOM</name>
<organism evidence="1 2">
    <name type="scientific">Racocetra fulgida</name>
    <dbReference type="NCBI Taxonomy" id="60492"/>
    <lineage>
        <taxon>Eukaryota</taxon>
        <taxon>Fungi</taxon>
        <taxon>Fungi incertae sedis</taxon>
        <taxon>Mucoromycota</taxon>
        <taxon>Glomeromycotina</taxon>
        <taxon>Glomeromycetes</taxon>
        <taxon>Diversisporales</taxon>
        <taxon>Gigasporaceae</taxon>
        <taxon>Racocetra</taxon>
    </lineage>
</organism>
<comment type="caution">
    <text evidence="1">The sequence shown here is derived from an EMBL/GenBank/DDBJ whole genome shotgun (WGS) entry which is preliminary data.</text>
</comment>
<proteinExistence type="predicted"/>
<dbReference type="AlphaFoldDB" id="A0A9N9KAU2"/>
<dbReference type="Proteomes" id="UP000789396">
    <property type="component" value="Unassembled WGS sequence"/>
</dbReference>
<accession>A0A9N9KAU2</accession>
<sequence length="125" mass="14495">KLFHMLRPEYKLPSRKWISTDVLDNIHENVQCGIQNFIADSMFLTLSGDGWTNVSKNSMLNFIITNEKHESQILKIDNYSDQRHMGSNIFAIYKEIGMSLGLNKWIAFISDSGPDFKKAQRLIRE</sequence>
<evidence type="ECO:0000313" key="1">
    <source>
        <dbReference type="EMBL" id="CAG8815905.1"/>
    </source>
</evidence>